<proteinExistence type="predicted"/>
<keyword evidence="2" id="KW-0539">Nucleus</keyword>
<dbReference type="AlphaFoldDB" id="A0A8H7EQX3"/>
<feature type="region of interest" description="Disordered" evidence="3">
    <location>
        <begin position="257"/>
        <end position="324"/>
    </location>
</feature>
<dbReference type="Pfam" id="PF00505">
    <property type="entry name" value="HMG_box"/>
    <property type="match status" value="3"/>
</dbReference>
<feature type="DNA-binding region" description="HMG box" evidence="2">
    <location>
        <begin position="501"/>
        <end position="569"/>
    </location>
</feature>
<dbReference type="SMART" id="SM00398">
    <property type="entry name" value="HMG"/>
    <property type="match status" value="3"/>
</dbReference>
<feature type="compositionally biased region" description="Low complexity" evidence="3">
    <location>
        <begin position="282"/>
        <end position="314"/>
    </location>
</feature>
<evidence type="ECO:0000256" key="3">
    <source>
        <dbReference type="SAM" id="MobiDB-lite"/>
    </source>
</evidence>
<evidence type="ECO:0000259" key="4">
    <source>
        <dbReference type="PROSITE" id="PS50118"/>
    </source>
</evidence>
<reference evidence="5" key="1">
    <citation type="submission" date="2020-01" db="EMBL/GenBank/DDBJ databases">
        <title>Genome Sequencing of Three Apophysomyces-Like Fungal Strains Confirms a Novel Fungal Genus in the Mucoromycota with divergent Burkholderia-like Endosymbiotic Bacteria.</title>
        <authorList>
            <person name="Stajich J.E."/>
            <person name="Macias A.M."/>
            <person name="Carter-House D."/>
            <person name="Lovett B."/>
            <person name="Kasson L.R."/>
            <person name="Berry K."/>
            <person name="Grigoriev I."/>
            <person name="Chang Y."/>
            <person name="Spatafora J."/>
            <person name="Kasson M.T."/>
        </authorList>
    </citation>
    <scope>NUCLEOTIDE SEQUENCE</scope>
    <source>
        <strain evidence="5">NRRL A-21654</strain>
    </source>
</reference>
<dbReference type="PANTHER" id="PTHR48112">
    <property type="entry name" value="HIGH MOBILITY GROUP PROTEIN DSP1"/>
    <property type="match status" value="1"/>
</dbReference>
<feature type="compositionally biased region" description="Basic residues" evidence="3">
    <location>
        <begin position="450"/>
        <end position="459"/>
    </location>
</feature>
<feature type="compositionally biased region" description="Basic residues" evidence="3">
    <location>
        <begin position="488"/>
        <end position="500"/>
    </location>
</feature>
<feature type="region of interest" description="Disordered" evidence="3">
    <location>
        <begin position="448"/>
        <end position="504"/>
    </location>
</feature>
<feature type="region of interest" description="Disordered" evidence="3">
    <location>
        <begin position="230"/>
        <end position="249"/>
    </location>
</feature>
<dbReference type="GO" id="GO:0003677">
    <property type="term" value="F:DNA binding"/>
    <property type="evidence" value="ECO:0007669"/>
    <property type="project" value="UniProtKB-UniRule"/>
</dbReference>
<evidence type="ECO:0000256" key="1">
    <source>
        <dbReference type="ARBA" id="ARBA00023125"/>
    </source>
</evidence>
<protein>
    <recommendedName>
        <fullName evidence="4">HMG box domain-containing protein</fullName>
    </recommendedName>
</protein>
<comment type="caution">
    <text evidence="5">The sequence shown here is derived from an EMBL/GenBank/DDBJ whole genome shotgun (WGS) entry which is preliminary data.</text>
</comment>
<dbReference type="Gene3D" id="1.10.30.10">
    <property type="entry name" value="High mobility group box domain"/>
    <property type="match status" value="3"/>
</dbReference>
<dbReference type="CDD" id="cd00084">
    <property type="entry name" value="HMG-box_SF"/>
    <property type="match status" value="1"/>
</dbReference>
<dbReference type="InterPro" id="IPR009071">
    <property type="entry name" value="HMG_box_dom"/>
</dbReference>
<keyword evidence="1 2" id="KW-0238">DNA-binding</keyword>
<evidence type="ECO:0000256" key="2">
    <source>
        <dbReference type="PROSITE-ProRule" id="PRU00267"/>
    </source>
</evidence>
<dbReference type="OrthoDB" id="1919336at2759"/>
<sequence>MSQRQTQLYPGTHKSMPHVFQPTYNDYNTFSQHSEFQDGVSCMTQTESRRRLREFYSPRDDNDLGTTQYSFEGNVSSFGQAATSPPTPTVETHPHVSYYLPPIVTTPQAKEVMDSLNDPEQINSPTGNTPGERRGTNGFHLFCADQRPHLSEQELNMRSLDVNKLLDERWQALSQTHKKEYHQRAIIINSKLDDLDEEIMKSPQRKAFRKIHTDGLPTHLVSPEAILKAQQEETEEAMSKSKPRPFSAFPSFLSMKHMHEQSQQQNNDDLIPAHGSITIDGNSPPSFSIPSFSPNISKSTATSPSSSVEPYYPENPEESRRPSTCLSAKARISVATQLGAEEAEALASFDDMSKNAKKEKPPQQERIKRPPNAYLLFNRDMRRKLLQISPKMTVAEISKEIGDRWKVLPMEQRQEYIHEAMLLKQDHLRNHPDFIYTRRSKAELAEARRLSKAGRKRKNKDSNTVMLKALDASKKRPKSTPDGPRDPRGRKKKRHRHPTAPKHPMSGFLFFLAAVRPQVARHFPGSTVGPISKAIASQWREMSDEERIPWLQKAELDKARYAREMQAYTAGLQQADDQQSLSTDDEDDIDDHTVATVAQMVNSGSVATDFTSASTATTPFIHDTTAIPLVSKPSEPQQSVVYSEGPTSTINVVPYAATG</sequence>
<gene>
    <name evidence="5" type="ORF">EC973_005575</name>
</gene>
<dbReference type="Proteomes" id="UP000605846">
    <property type="component" value="Unassembled WGS sequence"/>
</dbReference>
<dbReference type="InterPro" id="IPR036910">
    <property type="entry name" value="HMG_box_dom_sf"/>
</dbReference>
<feature type="DNA-binding region" description="HMG box" evidence="2">
    <location>
        <begin position="367"/>
        <end position="435"/>
    </location>
</feature>
<feature type="domain" description="HMG box" evidence="4">
    <location>
        <begin position="132"/>
        <end position="185"/>
    </location>
</feature>
<dbReference type="GO" id="GO:0005634">
    <property type="term" value="C:nucleus"/>
    <property type="evidence" value="ECO:0007669"/>
    <property type="project" value="UniProtKB-UniRule"/>
</dbReference>
<feature type="DNA-binding region" description="HMG box" evidence="2">
    <location>
        <begin position="132"/>
        <end position="185"/>
    </location>
</feature>
<accession>A0A8H7EQX3</accession>
<evidence type="ECO:0000313" key="6">
    <source>
        <dbReference type="Proteomes" id="UP000605846"/>
    </source>
</evidence>
<feature type="domain" description="HMG box" evidence="4">
    <location>
        <begin position="501"/>
        <end position="569"/>
    </location>
</feature>
<dbReference type="PROSITE" id="PS50118">
    <property type="entry name" value="HMG_BOX_2"/>
    <property type="match status" value="3"/>
</dbReference>
<dbReference type="SUPFAM" id="SSF47095">
    <property type="entry name" value="HMG-box"/>
    <property type="match status" value="3"/>
</dbReference>
<feature type="domain" description="HMG box" evidence="4">
    <location>
        <begin position="367"/>
        <end position="435"/>
    </location>
</feature>
<keyword evidence="6" id="KW-1185">Reference proteome</keyword>
<name>A0A8H7EQX3_9FUNG</name>
<organism evidence="5 6">
    <name type="scientific">Apophysomyces ossiformis</name>
    <dbReference type="NCBI Taxonomy" id="679940"/>
    <lineage>
        <taxon>Eukaryota</taxon>
        <taxon>Fungi</taxon>
        <taxon>Fungi incertae sedis</taxon>
        <taxon>Mucoromycota</taxon>
        <taxon>Mucoromycotina</taxon>
        <taxon>Mucoromycetes</taxon>
        <taxon>Mucorales</taxon>
        <taxon>Mucorineae</taxon>
        <taxon>Mucoraceae</taxon>
        <taxon>Apophysomyces</taxon>
    </lineage>
</organism>
<dbReference type="InterPro" id="IPR050342">
    <property type="entry name" value="HMGB"/>
</dbReference>
<evidence type="ECO:0000313" key="5">
    <source>
        <dbReference type="EMBL" id="KAF7728738.1"/>
    </source>
</evidence>
<dbReference type="PANTHER" id="PTHR48112:SF22">
    <property type="entry name" value="MITOCHONDRIAL TRANSCRIPTION FACTOR A, ISOFORM B"/>
    <property type="match status" value="1"/>
</dbReference>
<dbReference type="EMBL" id="JABAYA010000032">
    <property type="protein sequence ID" value="KAF7728738.1"/>
    <property type="molecule type" value="Genomic_DNA"/>
</dbReference>